<evidence type="ECO:0000313" key="3">
    <source>
        <dbReference type="Proteomes" id="UP000240830"/>
    </source>
</evidence>
<dbReference type="AlphaFoldDB" id="A0A2H9TGF7"/>
<accession>A0A2H9TGF7</accession>
<feature type="transmembrane region" description="Helical" evidence="1">
    <location>
        <begin position="113"/>
        <end position="131"/>
    </location>
</feature>
<evidence type="ECO:0000313" key="2">
    <source>
        <dbReference type="EMBL" id="PJF16670.1"/>
    </source>
</evidence>
<sequence length="357" mass="39412">MIYSVRSSNSPLVSEGSATSTLDRYACLGRLVSEAVFALSPIAIPAPIFQSRHALNLISLGIIVHGALQHVCLTVFAAGLAQIWPEYGVLVAVLSFCIMGCLSTAIQMARCDPRVHVLWVWLLLAASAPLMRGTWKAWTSLTLAASLAIVVILSHFHKRLPGQEWIKKLNSQVVRASPRPHPENYLLGFWQEFLLRLAVNLFTSGSLVLSDIQLGLAGLLIPTAAFFLTCFVASRFAEDRNERIAGFWWPVILWCTGWYCWNGYKDPETLIVLLNANLAHLLNLAHTMLFASLFQATKCAFVVAGKRSDPAASHICSLICLLSKATVWISMPVTVLEDWEWMTVMTDCSVYSEFSGA</sequence>
<feature type="transmembrane region" description="Helical" evidence="1">
    <location>
        <begin position="214"/>
        <end position="233"/>
    </location>
</feature>
<keyword evidence="1" id="KW-1133">Transmembrane helix</keyword>
<keyword evidence="3" id="KW-1185">Reference proteome</keyword>
<evidence type="ECO:0000256" key="1">
    <source>
        <dbReference type="SAM" id="Phobius"/>
    </source>
</evidence>
<feature type="transmembrane region" description="Helical" evidence="1">
    <location>
        <begin position="245"/>
        <end position="264"/>
    </location>
</feature>
<protein>
    <submittedName>
        <fullName evidence="2">Uncharacterized protein</fullName>
    </submittedName>
</protein>
<keyword evidence="1" id="KW-0812">Transmembrane</keyword>
<name>A0A2H9TGF7_9FUNG</name>
<comment type="caution">
    <text evidence="2">The sequence shown here is derived from an EMBL/GenBank/DDBJ whole genome shotgun (WGS) entry which is preliminary data.</text>
</comment>
<keyword evidence="1" id="KW-0472">Membrane</keyword>
<proteinExistence type="predicted"/>
<dbReference type="EMBL" id="MTSL01000209">
    <property type="protein sequence ID" value="PJF16670.1"/>
    <property type="molecule type" value="Genomic_DNA"/>
</dbReference>
<feature type="transmembrane region" description="Helical" evidence="1">
    <location>
        <begin position="57"/>
        <end position="81"/>
    </location>
</feature>
<feature type="transmembrane region" description="Helical" evidence="1">
    <location>
        <begin position="137"/>
        <end position="156"/>
    </location>
</feature>
<dbReference type="Proteomes" id="UP000240830">
    <property type="component" value="Unassembled WGS sequence"/>
</dbReference>
<feature type="transmembrane region" description="Helical" evidence="1">
    <location>
        <begin position="87"/>
        <end position="106"/>
    </location>
</feature>
<gene>
    <name evidence="2" type="ORF">PSACC_03511</name>
</gene>
<organism evidence="2 3">
    <name type="scientific">Paramicrosporidium saccamoebae</name>
    <dbReference type="NCBI Taxonomy" id="1246581"/>
    <lineage>
        <taxon>Eukaryota</taxon>
        <taxon>Fungi</taxon>
        <taxon>Fungi incertae sedis</taxon>
        <taxon>Cryptomycota</taxon>
        <taxon>Cryptomycota incertae sedis</taxon>
        <taxon>Paramicrosporidium</taxon>
    </lineage>
</organism>
<feature type="transmembrane region" description="Helical" evidence="1">
    <location>
        <begin position="311"/>
        <end position="331"/>
    </location>
</feature>
<reference evidence="2 3" key="1">
    <citation type="submission" date="2016-10" db="EMBL/GenBank/DDBJ databases">
        <title>The genome of Paramicrosporidium saccamoebae is the missing link in understanding Cryptomycota and Microsporidia evolution.</title>
        <authorList>
            <person name="Quandt C.A."/>
            <person name="Beaudet D."/>
            <person name="Corsaro D."/>
            <person name="Michel R."/>
            <person name="Corradi N."/>
            <person name="James T."/>
        </authorList>
    </citation>
    <scope>NUCLEOTIDE SEQUENCE [LARGE SCALE GENOMIC DNA]</scope>
    <source>
        <strain evidence="2 3">KSL3</strain>
    </source>
</reference>